<evidence type="ECO:0000256" key="3">
    <source>
        <dbReference type="ARBA" id="ARBA00022989"/>
    </source>
</evidence>
<comment type="caution">
    <text evidence="5">The sequence shown here is derived from an EMBL/GenBank/DDBJ whole genome shotgun (WGS) entry which is preliminary data.</text>
</comment>
<dbReference type="GO" id="GO:0015179">
    <property type="term" value="F:L-amino acid transmembrane transporter activity"/>
    <property type="evidence" value="ECO:0007669"/>
    <property type="project" value="TreeGrafter"/>
</dbReference>
<dbReference type="InterPro" id="IPR002293">
    <property type="entry name" value="AA/rel_permease1"/>
</dbReference>
<dbReference type="FunFam" id="1.20.1740.10:FF:000051">
    <property type="entry name" value="Amino acid permease"/>
    <property type="match status" value="1"/>
</dbReference>
<keyword evidence="6" id="KW-1185">Reference proteome</keyword>
<dbReference type="PIRSF" id="PIRSF006060">
    <property type="entry name" value="AA_transporter"/>
    <property type="match status" value="1"/>
</dbReference>
<protein>
    <submittedName>
        <fullName evidence="5">Amino acid permease</fullName>
    </submittedName>
</protein>
<sequence>MSNQNELKRNLGFFSAISIVMGTVIGAGVFFKVSSVVEVTGSTSMAMFVWLLGGLVTICAGLTAAELAAAIPETGGLITYIEYTYGSFWGYLSGWAQAFIYFPANIAALAIVFATQLVNLFHMQAGWIVPLAILTALSIYFINCLGSKAGGMLQSITLVIKLIPIILIVVVGLFQDSNVDFSLLPLQAGEHHGFFTALGAGLLATMFAYDGWMHVGTIAGELKNPKRDLPGAITIGLGAVMIVYLLINAAFLMTLPISEISGNLNAASEASVKIFGDGGGKIVTIGIMVSVYGALNGYLMTGMRVPYAMAERNRLPFRNFFLKLTPGQAPWAAGLVQQIIAFVMMSLGAFDTITNMLVFVIWTFYSMSFLAVMILRKREPEMERPYRVPLYPIIPLIALLAGIFVLINTLFTQTLLAVIGIVITLLGIPIYFYKKKQEEREGIK</sequence>
<dbReference type="Pfam" id="PF13520">
    <property type="entry name" value="AA_permease_2"/>
    <property type="match status" value="1"/>
</dbReference>
<keyword evidence="3" id="KW-1133">Transmembrane helix</keyword>
<organism evidence="5 6">
    <name type="scientific">Staphylococcus piscifermentans</name>
    <dbReference type="NCBI Taxonomy" id="70258"/>
    <lineage>
        <taxon>Bacteria</taxon>
        <taxon>Bacillati</taxon>
        <taxon>Bacillota</taxon>
        <taxon>Bacilli</taxon>
        <taxon>Bacillales</taxon>
        <taxon>Staphylococcaceae</taxon>
        <taxon>Staphylococcus</taxon>
    </lineage>
</organism>
<dbReference type="PANTHER" id="PTHR11785:SF512">
    <property type="entry name" value="SOBREMESA, ISOFORM B"/>
    <property type="match status" value="1"/>
</dbReference>
<evidence type="ECO:0000313" key="5">
    <source>
        <dbReference type="EMBL" id="GEP85224.1"/>
    </source>
</evidence>
<dbReference type="PANTHER" id="PTHR11785">
    <property type="entry name" value="AMINO ACID TRANSPORTER"/>
    <property type="match status" value="1"/>
</dbReference>
<dbReference type="Gene3D" id="1.20.1740.10">
    <property type="entry name" value="Amino acid/polyamine transporter I"/>
    <property type="match status" value="1"/>
</dbReference>
<evidence type="ECO:0000256" key="4">
    <source>
        <dbReference type="ARBA" id="ARBA00023136"/>
    </source>
</evidence>
<dbReference type="OrthoDB" id="3181223at2"/>
<dbReference type="AlphaFoldDB" id="A0A239TMY0"/>
<gene>
    <name evidence="5" type="ORF">SPI02_18090</name>
</gene>
<comment type="subcellular location">
    <subcellularLocation>
        <location evidence="1">Membrane</location>
        <topology evidence="1">Multi-pass membrane protein</topology>
    </subcellularLocation>
</comment>
<keyword evidence="2" id="KW-0812">Transmembrane</keyword>
<dbReference type="RefSeq" id="WP_095103318.1">
    <property type="nucleotide sequence ID" value="NZ_BKAR01000023.1"/>
</dbReference>
<proteinExistence type="predicted"/>
<dbReference type="GO" id="GO:0016020">
    <property type="term" value="C:membrane"/>
    <property type="evidence" value="ECO:0007669"/>
    <property type="project" value="UniProtKB-SubCell"/>
</dbReference>
<dbReference type="InterPro" id="IPR050598">
    <property type="entry name" value="AminoAcid_Transporter"/>
</dbReference>
<dbReference type="EMBL" id="BKAR01000023">
    <property type="protein sequence ID" value="GEP85224.1"/>
    <property type="molecule type" value="Genomic_DNA"/>
</dbReference>
<dbReference type="Proteomes" id="UP000321736">
    <property type="component" value="Unassembled WGS sequence"/>
</dbReference>
<name>A0A239TMY0_9STAP</name>
<accession>A0A239TMY0</accession>
<reference evidence="5 6" key="1">
    <citation type="submission" date="2019-07" db="EMBL/GenBank/DDBJ databases">
        <title>Whole genome shotgun sequence of Staphylococcus piscifermentans NBRC 109625.</title>
        <authorList>
            <person name="Hosoyama A."/>
            <person name="Uohara A."/>
            <person name="Ohji S."/>
            <person name="Ichikawa N."/>
        </authorList>
    </citation>
    <scope>NUCLEOTIDE SEQUENCE [LARGE SCALE GENOMIC DNA]</scope>
    <source>
        <strain evidence="5 6">NBRC 109625</strain>
    </source>
</reference>
<evidence type="ECO:0000256" key="1">
    <source>
        <dbReference type="ARBA" id="ARBA00004141"/>
    </source>
</evidence>
<keyword evidence="4" id="KW-0472">Membrane</keyword>
<evidence type="ECO:0000256" key="2">
    <source>
        <dbReference type="ARBA" id="ARBA00022692"/>
    </source>
</evidence>
<evidence type="ECO:0000313" key="6">
    <source>
        <dbReference type="Proteomes" id="UP000321736"/>
    </source>
</evidence>